<comment type="caution">
    <text evidence="2">The sequence shown here is derived from an EMBL/GenBank/DDBJ whole genome shotgun (WGS) entry which is preliminary data.</text>
</comment>
<proteinExistence type="predicted"/>
<evidence type="ECO:0000313" key="3">
    <source>
        <dbReference type="Proteomes" id="UP001530400"/>
    </source>
</evidence>
<feature type="compositionally biased region" description="Acidic residues" evidence="1">
    <location>
        <begin position="162"/>
        <end position="176"/>
    </location>
</feature>
<gene>
    <name evidence="2" type="ORF">ACHAWO_006869</name>
</gene>
<evidence type="ECO:0000256" key="1">
    <source>
        <dbReference type="SAM" id="MobiDB-lite"/>
    </source>
</evidence>
<accession>A0ABD3Q4A5</accession>
<keyword evidence="3" id="KW-1185">Reference proteome</keyword>
<dbReference type="EMBL" id="JALLPJ020000408">
    <property type="protein sequence ID" value="KAL3793080.1"/>
    <property type="molecule type" value="Genomic_DNA"/>
</dbReference>
<dbReference type="Proteomes" id="UP001530400">
    <property type="component" value="Unassembled WGS sequence"/>
</dbReference>
<sequence>MSNPFGTPPRQTTTTQPLPSISSPHRDDDDTDLLDLLLIHSSPDADEQHDVYDRLQRMQSRLDSDISTTGSNSWWDDLLSRLDGFAVDISSSTTITTFSSNSGGDNTNVPSAFQSPRGKLHLRALMDTCDISSERGVQLTFGTLTSLLSSSTLNNYYTNDNDGNDDDLDDGGEDEEERANTLLSQLGTRSLFDKCTSRYRFQFLTRVRILLECLRVDQEGRAASDSDNVEGGDGGAIGEEVSKFLSAIDSRTVINGHKRGLFHFLLQLATGPLPEVFSVASVAYSAQQLSGPGAGYDTEEELIALNIRKEAVESLLVLMYDRLEGGVNRVDLMMLLESSSSVSASLVQSDGSGSNSHYGNVKTTGLECLEFGMTSSHYIQNGGLHRKSSRRNRGDDSILTSRESVLQSVEKMRLSLNGLWSLLYAECMGLWRTNAENKDWRIDHPLFAGLTTTATPRLPMEGNVNTPNTGLTGRDIGLTLHETTEKTVQKELGLLYRKLLSVGEALRDRRRVAYKHHKGISKDGDEIDYHDDDDELWGVQAPEGVALLSFGLLLQMARFGDDNSGGEDFVVQLSKWGQECTRMANDDCAAFAYLERVLDGVVVDPLDGLRDRLSTRLGAGHGEGARIVKVLAGRKEITMLADVESMALMDEDGVLEDEEDSEDFVEGLAVDASSVVYSSIGREILSATIRVFKTSLLSLQSSSAVDNIGMLVDLAAIIYRHSTPLCDQFWSDWNEFSTAMTDEGATPSSSDESMCFLLETAHNLAQSTINELANGGRREAIIKYLRPMSSFLRLIASLCPSSPVVHNVLDSGFLPDGLLSQTLSICYALAPMASSLNESIEPVTSDERRTIQHATAALDSIARIAYLGGNPTRDWLRSTLANTKQPRILIYIASKAMPRRNGAVAQECSDLASSALNLLSELLVGAASTFHVETAECFAPSNTFASRAENALSYFFRGGIHSRLTLSALSVLGNLAVNLNRNAFDENTSPRSICTCIEMLHDGVKAGLDILSCLFSNGQVAHFALQTELDAAYSIMLSTVATLMACRAVMHLHKDNNVLLTSLSVREDIVGTVSSSTALGQVIAHLSTAPIILFKASFLREFTHHLEPPVAQDTSIDSKYGEWGKFVTPKRRASQKVLQGTEKAINDEKGIPVLGEEASALSSVAEVALSLFLVWASQVEDMFCNSSGEIDESFTSYSPYNLLLSKVPSTSRSGTQMNVSNLNVIFRYNNIGKESQLSKLSAKVIRVCIQHTSHAAQVSGGDQIAQTGILSAFAGSAPLLSQSVLASLEELFGKVDFVVGMEQTTAIVSSNLESIALTVSKQPELARCILSQKKGKEFKLADELVSAVDSTVSILNTLNQKKTHDSRVLKLRCAVATGCLDVMLELWKCCRLGALNRTECHACGDIVSHLLSEDGSHPMIANVVAELARSSLFAIVSQDDKESMDGLVPVSSVNDKSLFLGLLSRCLRILTIETVALMQTDRDKSLNFIAELIDPNPVECFISLLRDNKSPTLASSAWVDAKVTPSVDAFLRACPSETSPYACSLDLAIQQAQVFSKEDGILRWNALHNLAINETAYSSEFALFFKAVGLSSSRPAMDVLVLTNSLIDGILAAMSSISEAKLSSQSILPGFVTKVAAPFNELSSLLLSVFTTRARLQKTDGESLLQMLHKLHESASRIFILTQSVSDNVMEACTIRQNLLTAAMIILSEYQNLPNEDRPRSESLKYSEERLAWLDISLNAIQALEFSDSSSSDLNDASVGNVQFLYDFGSEAEPNKDATKRRCAFELLKAAYSLLSLLAPTASEMNNESSGKIGALLYEYSGDFVTCMKQRNAMNKLQIHFADASNVASLTYRSIFNSVATTDIINVHANAIAIVDKTTAFILTLADSSSSVTDIFMLLSEARIVQSFHENPLLKLCKLWAEKDQSMALPVIKHRGYVPAPFSNQKMAYQNDPVHSIWCKALEIMSSLLRSARLQSSIYVNVQSIVSQQLLLITGAIDFICVFEETIFSCFTSMVAKTNQKESHPSSIPDAPYSFTTNLLKEATSITKLLEQLSIGESKSKFERSYLRTYKKMNQAMLNLAKMLSSFLGSIGNARELFVVLSSANTFSYDQHSSMIDSHPLLADGIPNARHESLRSTHYASSCCEIATMDEFKRSHNPTRGVSKAPSEEEKLRDGSQLQQTFQIQVNNEFIDNMEHTAARCLFSVLAILTNTHPASDSFVTFSPEEIRHLDVAAILRPGTRVAVSKGSFGSYHTQAKTVEYGHCKVCDRSSKTIIVEFVTGNGIIERQVDWNCISGMEDTSKRQSILSHNAAAKSTGDLDREPASAGHLILALRWSRQTSDDSSIHPLSKRIADRAAILLSTELVLHDELNKIGTADEERKLNAQLLDLFETAHNTESIDDAECSAKPIVDDGVLDSVQTQLCNRLAAAASERAEEQKLWEQQNSGWDNSFWGGGHKREGRRSPFRAFNRMSSMDSLQ</sequence>
<feature type="region of interest" description="Disordered" evidence="1">
    <location>
        <begin position="2155"/>
        <end position="2176"/>
    </location>
</feature>
<organism evidence="2 3">
    <name type="scientific">Cyclotella atomus</name>
    <dbReference type="NCBI Taxonomy" id="382360"/>
    <lineage>
        <taxon>Eukaryota</taxon>
        <taxon>Sar</taxon>
        <taxon>Stramenopiles</taxon>
        <taxon>Ochrophyta</taxon>
        <taxon>Bacillariophyta</taxon>
        <taxon>Coscinodiscophyceae</taxon>
        <taxon>Thalassiosirophycidae</taxon>
        <taxon>Stephanodiscales</taxon>
        <taxon>Stephanodiscaceae</taxon>
        <taxon>Cyclotella</taxon>
    </lineage>
</organism>
<feature type="region of interest" description="Disordered" evidence="1">
    <location>
        <begin position="1"/>
        <end position="29"/>
    </location>
</feature>
<protein>
    <recommendedName>
        <fullName evidence="4">HECT-type E3 ubiquitin transferase</fullName>
    </recommendedName>
</protein>
<feature type="region of interest" description="Disordered" evidence="1">
    <location>
        <begin position="2439"/>
        <end position="2478"/>
    </location>
</feature>
<name>A0ABD3Q4A5_9STRA</name>
<evidence type="ECO:0008006" key="4">
    <source>
        <dbReference type="Google" id="ProtNLM"/>
    </source>
</evidence>
<reference evidence="2 3" key="1">
    <citation type="submission" date="2024-10" db="EMBL/GenBank/DDBJ databases">
        <title>Updated reference genomes for cyclostephanoid diatoms.</title>
        <authorList>
            <person name="Roberts W.R."/>
            <person name="Alverson A.J."/>
        </authorList>
    </citation>
    <scope>NUCLEOTIDE SEQUENCE [LARGE SCALE GENOMIC DNA]</scope>
    <source>
        <strain evidence="2 3">AJA010-31</strain>
    </source>
</reference>
<feature type="region of interest" description="Disordered" evidence="1">
    <location>
        <begin position="156"/>
        <end position="176"/>
    </location>
</feature>
<evidence type="ECO:0000313" key="2">
    <source>
        <dbReference type="EMBL" id="KAL3793080.1"/>
    </source>
</evidence>
<feature type="compositionally biased region" description="Low complexity" evidence="1">
    <location>
        <begin position="1"/>
        <end position="19"/>
    </location>
</feature>